<dbReference type="RefSeq" id="WP_016873878.1">
    <property type="nucleotide sequence ID" value="NZ_AJLN01000050.1"/>
</dbReference>
<organism evidence="6 7">
    <name type="scientific">Chlorogloeopsis fritschii PCC 6912</name>
    <dbReference type="NCBI Taxonomy" id="211165"/>
    <lineage>
        <taxon>Bacteria</taxon>
        <taxon>Bacillati</taxon>
        <taxon>Cyanobacteriota</taxon>
        <taxon>Cyanophyceae</taxon>
        <taxon>Nostocales</taxon>
        <taxon>Chlorogloeopsidaceae</taxon>
        <taxon>Chlorogloeopsis</taxon>
    </lineage>
</organism>
<dbReference type="OrthoDB" id="972944at2"/>
<comment type="caution">
    <text evidence="6">The sequence shown here is derived from an EMBL/GenBank/DDBJ whole genome shotgun (WGS) entry which is preliminary data.</text>
</comment>
<dbReference type="Proteomes" id="UP000268857">
    <property type="component" value="Unassembled WGS sequence"/>
</dbReference>
<dbReference type="GO" id="GO:0016121">
    <property type="term" value="P:carotene catabolic process"/>
    <property type="evidence" value="ECO:0007669"/>
    <property type="project" value="TreeGrafter"/>
</dbReference>
<evidence type="ECO:0000313" key="7">
    <source>
        <dbReference type="Proteomes" id="UP000268857"/>
    </source>
</evidence>
<keyword evidence="4 5" id="KW-0408">Iron</keyword>
<dbReference type="GO" id="GO:0010436">
    <property type="term" value="F:carotenoid dioxygenase activity"/>
    <property type="evidence" value="ECO:0007669"/>
    <property type="project" value="TreeGrafter"/>
</dbReference>
<dbReference type="InterPro" id="IPR004294">
    <property type="entry name" value="Carotenoid_Oase"/>
</dbReference>
<evidence type="ECO:0000256" key="1">
    <source>
        <dbReference type="ARBA" id="ARBA00006787"/>
    </source>
</evidence>
<feature type="binding site" evidence="5">
    <location>
        <position position="374"/>
    </location>
    <ligand>
        <name>Fe cation</name>
        <dbReference type="ChEBI" id="CHEBI:24875"/>
        <note>catalytic</note>
    </ligand>
</feature>
<comment type="similarity">
    <text evidence="1">Belongs to the carotenoid oxygenase family.</text>
</comment>
<dbReference type="Pfam" id="PF03055">
    <property type="entry name" value="RPE65"/>
    <property type="match status" value="1"/>
</dbReference>
<dbReference type="PANTHER" id="PTHR10543:SF89">
    <property type="entry name" value="CAROTENOID 9,10(9',10')-CLEAVAGE DIOXYGENASE 1"/>
    <property type="match status" value="1"/>
</dbReference>
<evidence type="ECO:0000256" key="4">
    <source>
        <dbReference type="ARBA" id="ARBA00023004"/>
    </source>
</evidence>
<feature type="binding site" evidence="5">
    <location>
        <position position="614"/>
    </location>
    <ligand>
        <name>Fe cation</name>
        <dbReference type="ChEBI" id="CHEBI:24875"/>
        <note>catalytic</note>
    </ligand>
</feature>
<dbReference type="GO" id="GO:0046872">
    <property type="term" value="F:metal ion binding"/>
    <property type="evidence" value="ECO:0007669"/>
    <property type="project" value="UniProtKB-KW"/>
</dbReference>
<evidence type="ECO:0000313" key="6">
    <source>
        <dbReference type="EMBL" id="RUR80210.1"/>
    </source>
</evidence>
<feature type="binding site" evidence="5">
    <location>
        <position position="195"/>
    </location>
    <ligand>
        <name>Fe cation</name>
        <dbReference type="ChEBI" id="CHEBI:24875"/>
        <note>catalytic</note>
    </ligand>
</feature>
<accession>A0A433NDP7</accession>
<feature type="binding site" evidence="5">
    <location>
        <position position="294"/>
    </location>
    <ligand>
        <name>Fe cation</name>
        <dbReference type="ChEBI" id="CHEBI:24875"/>
        <note>catalytic</note>
    </ligand>
</feature>
<evidence type="ECO:0000256" key="5">
    <source>
        <dbReference type="PIRSR" id="PIRSR604294-1"/>
    </source>
</evidence>
<proteinExistence type="inferred from homology"/>
<dbReference type="AlphaFoldDB" id="A0A433NDP7"/>
<keyword evidence="2 5" id="KW-0479">Metal-binding</keyword>
<protein>
    <recommendedName>
        <fullName evidence="8">Lignostilbene-alpha,beta-dioxygenase</fullName>
    </recommendedName>
</protein>
<evidence type="ECO:0000256" key="3">
    <source>
        <dbReference type="ARBA" id="ARBA00023002"/>
    </source>
</evidence>
<dbReference type="STRING" id="211165.GCA_000317285_01377"/>
<comment type="cofactor">
    <cofactor evidence="5">
        <name>Fe(2+)</name>
        <dbReference type="ChEBI" id="CHEBI:29033"/>
    </cofactor>
    <text evidence="5">Binds 1 Fe(2+) ion per subunit.</text>
</comment>
<name>A0A433NDP7_CHLFR</name>
<keyword evidence="3" id="KW-0560">Oxidoreductase</keyword>
<evidence type="ECO:0008006" key="8">
    <source>
        <dbReference type="Google" id="ProtNLM"/>
    </source>
</evidence>
<keyword evidence="7" id="KW-1185">Reference proteome</keyword>
<dbReference type="EMBL" id="RSCJ01000011">
    <property type="protein sequence ID" value="RUR80210.1"/>
    <property type="molecule type" value="Genomic_DNA"/>
</dbReference>
<gene>
    <name evidence="6" type="ORF">PCC6912_30700</name>
</gene>
<evidence type="ECO:0000256" key="2">
    <source>
        <dbReference type="ARBA" id="ARBA00022723"/>
    </source>
</evidence>
<dbReference type="PANTHER" id="PTHR10543">
    <property type="entry name" value="BETA-CAROTENE DIOXYGENASE"/>
    <property type="match status" value="1"/>
</dbReference>
<sequence length="696" mass="79863">MVQESPKVPQSIMDANRDELPDLTMQIVEGNLPHDLQGYVFLVAPAGTVDSQGLPYKNGNTCLNGDGMIYRLDFNQTGEVRLKRRLAKPPDYAADENTQNIPMPLLRELLRFRNHGLIRFSVLLGSRNELNTGFLPMKFLGESNERLLITYDAGRPYEIDTQTLDLVTPVGKMDEWEAAIDWPNYPFKPILSTAHPVFDTYKHQMFTVNYARSVLKYLGDVITKLNEEKEKEQELEKNKRLSVICELLEKVLNRNSWNDDFVYLMRWDGAGSLERWQLIDDTDGSPVTIRQSMHQIGVTEDYVVLMDTAFGTGIEQIINNIPDFPLLDERKLRELLRVKPSPDSTIYIIRRDDLKEGEEKVVARKLDIPREAAHFLVDYENPGNKITLHAAHICAWDVAEWLRKSDYSPYDSKPVSPDLSGTQQSPMDISRMGRYVIDVNNLSIEEKVVIHHPVCTWGAGLFTYLDRLPSSGMTPKKLENIYWVSFGLWQQLTTEFMHDQYKDYPYREVPLDEVLQLAKEGKPSCLFRLNTASNESMKIDEDDYYQFPADHIALSPQFIPRSVGEESSTNGYIMCTVFTPERDEIWIFDAENLNVNKPLCKLYHPKLNFGLSLHTAWLQKVGPAQGKYRVAVEEDYPRWRLDQLLEFVDSLSSLSASFTTRGGSPLSASFRTAGGKDLKTEVKEEIQNLFDQQIYQ</sequence>
<reference evidence="6 7" key="1">
    <citation type="journal article" date="2019" name="Genome Biol. Evol.">
        <title>Day and night: Metabolic profiles and evolutionary relationships of six axenic non-marine cyanobacteria.</title>
        <authorList>
            <person name="Will S.E."/>
            <person name="Henke P."/>
            <person name="Boedeker C."/>
            <person name="Huang S."/>
            <person name="Brinkmann H."/>
            <person name="Rohde M."/>
            <person name="Jarek M."/>
            <person name="Friedl T."/>
            <person name="Seufert S."/>
            <person name="Schumacher M."/>
            <person name="Overmann J."/>
            <person name="Neumann-Schaal M."/>
            <person name="Petersen J."/>
        </authorList>
    </citation>
    <scope>NUCLEOTIDE SEQUENCE [LARGE SCALE GENOMIC DNA]</scope>
    <source>
        <strain evidence="6 7">PCC 6912</strain>
    </source>
</reference>